<reference evidence="1 2" key="1">
    <citation type="submission" date="2019-07" db="EMBL/GenBank/DDBJ databases">
        <title>De Novo Assembly of kiwifruit Actinidia rufa.</title>
        <authorList>
            <person name="Sugita-Konishi S."/>
            <person name="Sato K."/>
            <person name="Mori E."/>
            <person name="Abe Y."/>
            <person name="Kisaki G."/>
            <person name="Hamano K."/>
            <person name="Suezawa K."/>
            <person name="Otani M."/>
            <person name="Fukuda T."/>
            <person name="Manabe T."/>
            <person name="Gomi K."/>
            <person name="Tabuchi M."/>
            <person name="Akimitsu K."/>
            <person name="Kataoka I."/>
        </authorList>
    </citation>
    <scope>NUCLEOTIDE SEQUENCE [LARGE SCALE GENOMIC DNA]</scope>
    <source>
        <strain evidence="2">cv. Fuchu</strain>
    </source>
</reference>
<accession>A0A7J0GVN2</accession>
<evidence type="ECO:0000313" key="1">
    <source>
        <dbReference type="EMBL" id="GFZ14828.1"/>
    </source>
</evidence>
<name>A0A7J0GVN2_9ERIC</name>
<dbReference type="Proteomes" id="UP000585474">
    <property type="component" value="Unassembled WGS sequence"/>
</dbReference>
<proteinExistence type="predicted"/>
<organism evidence="1 2">
    <name type="scientific">Actinidia rufa</name>
    <dbReference type="NCBI Taxonomy" id="165716"/>
    <lineage>
        <taxon>Eukaryota</taxon>
        <taxon>Viridiplantae</taxon>
        <taxon>Streptophyta</taxon>
        <taxon>Embryophyta</taxon>
        <taxon>Tracheophyta</taxon>
        <taxon>Spermatophyta</taxon>
        <taxon>Magnoliopsida</taxon>
        <taxon>eudicotyledons</taxon>
        <taxon>Gunneridae</taxon>
        <taxon>Pentapetalae</taxon>
        <taxon>asterids</taxon>
        <taxon>Ericales</taxon>
        <taxon>Actinidiaceae</taxon>
        <taxon>Actinidia</taxon>
    </lineage>
</organism>
<protein>
    <submittedName>
        <fullName evidence="1">Uncharacterized protein</fullName>
    </submittedName>
</protein>
<sequence length="72" mass="7863">MKSENVEREVGGLGWLEGVEEGLVKVVRIGGRGIREEQVLENCQGMVVMVLVKVGWCGYQPPSSLSPSHLPE</sequence>
<dbReference type="EMBL" id="BJWL01000024">
    <property type="protein sequence ID" value="GFZ14828.1"/>
    <property type="molecule type" value="Genomic_DNA"/>
</dbReference>
<keyword evidence="2" id="KW-1185">Reference proteome</keyword>
<comment type="caution">
    <text evidence="1">The sequence shown here is derived from an EMBL/GenBank/DDBJ whole genome shotgun (WGS) entry which is preliminary data.</text>
</comment>
<evidence type="ECO:0000313" key="2">
    <source>
        <dbReference type="Proteomes" id="UP000585474"/>
    </source>
</evidence>
<gene>
    <name evidence="1" type="ORF">Acr_24g0010180</name>
</gene>
<dbReference type="AlphaFoldDB" id="A0A7J0GVN2"/>